<sequence>MASKNYQPVERWGHSAIKVGDYLYMWGGEGSGVDYDVMEVYHLPTGAWDQKPTTGTPPPGTRAYSSVAIGKDIYYFGGREVIDQNSLHCFNVDSFKWRELSPSSFDRDPMKKGYCGIVSANFNGEYYLLIIGGRNYSSINTPKQPDAQYSADGRCNEIHYYRISSDQWISPVVTGDRPPPIDDFTLTPVTNNTAVMFGGLTDNGRSNKLYMISFTKTSVDILEVPNPGGSVQWPEGRYGHSSVLITTSSGPHLLVVGGYPAYDVWLLNINKRKWKELINLPVNVTNRRWHSLSVWSVTPTTNWIIEFGGGWESHSTDTAVIKLRYTSDNDWSTSVIPLDQYEDQLRRRILNDWEDLGLSKEFQLLRGHLQEREREFYQKQKQIQQDQDKEQQQLLQEKATLIQQLVDATTLLEQAEKDKSTVELEDYEKLKAKVAEILKEKTQVEEKKQIVTEDYEKLKLKVNDLEKEKQQYLKEKQIIIVSVHNLKSDIFEKDKVIAKLTSQVEEQSQNEKQIITDLRAKVSDNELYTTKLMKEKSQLQERVTSLEEQSIKKTTPVSTPSLPYRFSLVKGGEFKADSWYGSIQRKEFCLVAIVGEKRLPKSSTNGDESEEEEEEQEEAVEEETEEEVEDGDSDSSSDSDKTKDPPGGRSGGQGESTSNEGVEEEGETGGEPLHEEGNEEQDNERVEESKDHEEPQHEEATAPKPSTEMNNILCIGKVSTGVVENMTYTGLVYYEKKEAEDLVTFTVAKDLNALLEFIDKRHSRAEVDQDILFRFKDHDGYIELKFDAPQDDPFTGWSIKPHLKPCRFLRCDVDKFGEAKYPFPSRCLISIYASPNAVPSLHYSVPLDGVADPVTLFIHRSMRTAPPPPLTVQGTSSSSSTASISQTRRETEESTFRSDIAHRVMMENIVLIKETQVDLYFLADKLLEKSIINGRERSQVTDEHCGLTADQRLHKLLNIIIGTIRVDGEVFGIFLDILREEGTRRTIKLADKLLEKYNNI</sequence>
<reference evidence="5" key="1">
    <citation type="submission" date="2017-05" db="UniProtKB">
        <authorList>
            <consortium name="EnsemblMetazoa"/>
        </authorList>
    </citation>
    <scope>IDENTIFICATION</scope>
</reference>
<feature type="compositionally biased region" description="Acidic residues" evidence="4">
    <location>
        <begin position="607"/>
        <end position="637"/>
    </location>
</feature>
<keyword evidence="1" id="KW-0880">Kelch repeat</keyword>
<evidence type="ECO:0000256" key="4">
    <source>
        <dbReference type="SAM" id="MobiDB-lite"/>
    </source>
</evidence>
<protein>
    <recommendedName>
        <fullName evidence="6">CARD domain-containing protein</fullName>
    </recommendedName>
</protein>
<evidence type="ECO:0000256" key="2">
    <source>
        <dbReference type="ARBA" id="ARBA00022737"/>
    </source>
</evidence>
<dbReference type="InterPro" id="IPR015915">
    <property type="entry name" value="Kelch-typ_b-propeller"/>
</dbReference>
<keyword evidence="2" id="KW-0677">Repeat</keyword>
<organism evidence="5">
    <name type="scientific">Amphimedon queenslandica</name>
    <name type="common">Sponge</name>
    <dbReference type="NCBI Taxonomy" id="400682"/>
    <lineage>
        <taxon>Eukaryota</taxon>
        <taxon>Metazoa</taxon>
        <taxon>Porifera</taxon>
        <taxon>Demospongiae</taxon>
        <taxon>Heteroscleromorpha</taxon>
        <taxon>Haplosclerida</taxon>
        <taxon>Niphatidae</taxon>
        <taxon>Amphimedon</taxon>
    </lineage>
</organism>
<dbReference type="OrthoDB" id="5973910at2759"/>
<proteinExistence type="predicted"/>
<dbReference type="InterPro" id="IPR011043">
    <property type="entry name" value="Gal_Oxase/kelch_b-propeller"/>
</dbReference>
<feature type="coiled-coil region" evidence="3">
    <location>
        <begin position="398"/>
        <end position="475"/>
    </location>
</feature>
<feature type="region of interest" description="Disordered" evidence="4">
    <location>
        <begin position="866"/>
        <end position="895"/>
    </location>
</feature>
<keyword evidence="3" id="KW-0175">Coiled coil</keyword>
<feature type="compositionally biased region" description="Low complexity" evidence="4">
    <location>
        <begin position="875"/>
        <end position="886"/>
    </location>
</feature>
<accession>A0A1X7TER3</accession>
<evidence type="ECO:0008006" key="6">
    <source>
        <dbReference type="Google" id="ProtNLM"/>
    </source>
</evidence>
<evidence type="ECO:0000256" key="3">
    <source>
        <dbReference type="SAM" id="Coils"/>
    </source>
</evidence>
<feature type="region of interest" description="Disordered" evidence="4">
    <location>
        <begin position="600"/>
        <end position="708"/>
    </location>
</feature>
<evidence type="ECO:0000256" key="1">
    <source>
        <dbReference type="ARBA" id="ARBA00022441"/>
    </source>
</evidence>
<dbReference type="SUPFAM" id="SSF50965">
    <property type="entry name" value="Galactose oxidase, central domain"/>
    <property type="match status" value="2"/>
</dbReference>
<evidence type="ECO:0000313" key="5">
    <source>
        <dbReference type="EnsemblMetazoa" id="Aqu2.1.13106_001"/>
    </source>
</evidence>
<dbReference type="EnsemblMetazoa" id="Aqu2.1.13106_001">
    <property type="protein sequence ID" value="Aqu2.1.13106_001"/>
    <property type="gene ID" value="Aqu2.1.13106"/>
</dbReference>
<dbReference type="AlphaFoldDB" id="A0A1X7TER3"/>
<dbReference type="PANTHER" id="PTHR46093">
    <property type="entry name" value="ACYL-COA-BINDING DOMAIN-CONTAINING PROTEIN 5"/>
    <property type="match status" value="1"/>
</dbReference>
<feature type="compositionally biased region" description="Basic and acidic residues" evidence="4">
    <location>
        <begin position="683"/>
        <end position="701"/>
    </location>
</feature>
<dbReference type="PANTHER" id="PTHR46093:SF18">
    <property type="entry name" value="FIBRONECTIN TYPE-III DOMAIN-CONTAINING PROTEIN"/>
    <property type="match status" value="1"/>
</dbReference>
<dbReference type="InParanoid" id="A0A1X7TER3"/>
<dbReference type="Gene3D" id="2.120.10.80">
    <property type="entry name" value="Kelch-type beta propeller"/>
    <property type="match status" value="2"/>
</dbReference>
<name>A0A1X7TER3_AMPQE</name>
<dbReference type="Pfam" id="PF24681">
    <property type="entry name" value="Kelch_KLHDC2_KLHL20_DRC7"/>
    <property type="match status" value="2"/>
</dbReference>